<dbReference type="Proteomes" id="UP001470230">
    <property type="component" value="Unassembled WGS sequence"/>
</dbReference>
<name>A0ABR2IKK4_9EUKA</name>
<comment type="caution">
    <text evidence="1">The sequence shown here is derived from an EMBL/GenBank/DDBJ whole genome shotgun (WGS) entry which is preliminary data.</text>
</comment>
<gene>
    <name evidence="1" type="ORF">M9Y10_010365</name>
</gene>
<organism evidence="1 2">
    <name type="scientific">Tritrichomonas musculus</name>
    <dbReference type="NCBI Taxonomy" id="1915356"/>
    <lineage>
        <taxon>Eukaryota</taxon>
        <taxon>Metamonada</taxon>
        <taxon>Parabasalia</taxon>
        <taxon>Tritrichomonadida</taxon>
        <taxon>Tritrichomonadidae</taxon>
        <taxon>Tritrichomonas</taxon>
    </lineage>
</organism>
<dbReference type="EMBL" id="JAPFFF010000016">
    <property type="protein sequence ID" value="KAK8864839.1"/>
    <property type="molecule type" value="Genomic_DNA"/>
</dbReference>
<proteinExistence type="predicted"/>
<sequence length="137" mass="15657">MIPRNIELNRLIACTPEKIDINTNTLFEISSIIELVFSFYSKETMLSQIMHRELLVPNNTKTLTLPDEMTLPHISAMCCCNVLREKMPPFIILPSFLNLPTDYQIHVKSGEAMFAGRCSGWKTSNTFICFAKKLLID</sequence>
<protein>
    <submittedName>
        <fullName evidence="1">Uncharacterized protein</fullName>
    </submittedName>
</protein>
<evidence type="ECO:0000313" key="1">
    <source>
        <dbReference type="EMBL" id="KAK8864839.1"/>
    </source>
</evidence>
<accession>A0ABR2IKK4</accession>
<keyword evidence="2" id="KW-1185">Reference proteome</keyword>
<evidence type="ECO:0000313" key="2">
    <source>
        <dbReference type="Proteomes" id="UP001470230"/>
    </source>
</evidence>
<reference evidence="1 2" key="1">
    <citation type="submission" date="2024-04" db="EMBL/GenBank/DDBJ databases">
        <title>Tritrichomonas musculus Genome.</title>
        <authorList>
            <person name="Alves-Ferreira E."/>
            <person name="Grigg M."/>
            <person name="Lorenzi H."/>
            <person name="Galac M."/>
        </authorList>
    </citation>
    <scope>NUCLEOTIDE SEQUENCE [LARGE SCALE GENOMIC DNA]</scope>
    <source>
        <strain evidence="1 2">EAF2021</strain>
    </source>
</reference>